<dbReference type="Proteomes" id="UP000075901">
    <property type="component" value="Unassembled WGS sequence"/>
</dbReference>
<organism evidence="1 2">
    <name type="scientific">Anopheles maculatus</name>
    <dbReference type="NCBI Taxonomy" id="74869"/>
    <lineage>
        <taxon>Eukaryota</taxon>
        <taxon>Metazoa</taxon>
        <taxon>Ecdysozoa</taxon>
        <taxon>Arthropoda</taxon>
        <taxon>Hexapoda</taxon>
        <taxon>Insecta</taxon>
        <taxon>Pterygota</taxon>
        <taxon>Neoptera</taxon>
        <taxon>Endopterygota</taxon>
        <taxon>Diptera</taxon>
        <taxon>Nematocera</taxon>
        <taxon>Culicoidea</taxon>
        <taxon>Culicidae</taxon>
        <taxon>Anophelinae</taxon>
        <taxon>Anopheles</taxon>
        <taxon>Anopheles maculatus group</taxon>
    </lineage>
</organism>
<name>A0A182ST46_9DIPT</name>
<dbReference type="EnsemblMetazoa" id="AMAM012870-RA">
    <property type="protein sequence ID" value="AMAM012870-PA"/>
    <property type="gene ID" value="AMAM012870"/>
</dbReference>
<reference evidence="2" key="1">
    <citation type="submission" date="2013-09" db="EMBL/GenBank/DDBJ databases">
        <title>The Genome Sequence of Anopheles maculatus species B.</title>
        <authorList>
            <consortium name="The Broad Institute Genomics Platform"/>
            <person name="Neafsey D.E."/>
            <person name="Besansky N."/>
            <person name="Howell P."/>
            <person name="Walton C."/>
            <person name="Young S.K."/>
            <person name="Zeng Q."/>
            <person name="Gargeya S."/>
            <person name="Fitzgerald M."/>
            <person name="Haas B."/>
            <person name="Abouelleil A."/>
            <person name="Allen A.W."/>
            <person name="Alvarado L."/>
            <person name="Arachchi H.M."/>
            <person name="Berlin A.M."/>
            <person name="Chapman S.B."/>
            <person name="Gainer-Dewar J."/>
            <person name="Goldberg J."/>
            <person name="Griggs A."/>
            <person name="Gujja S."/>
            <person name="Hansen M."/>
            <person name="Howarth C."/>
            <person name="Imamovic A."/>
            <person name="Ireland A."/>
            <person name="Larimer J."/>
            <person name="McCowan C."/>
            <person name="Murphy C."/>
            <person name="Pearson M."/>
            <person name="Poon T.W."/>
            <person name="Priest M."/>
            <person name="Roberts A."/>
            <person name="Saif S."/>
            <person name="Shea T."/>
            <person name="Sisk P."/>
            <person name="Sykes S."/>
            <person name="Wortman J."/>
            <person name="Nusbaum C."/>
            <person name="Birren B."/>
        </authorList>
    </citation>
    <scope>NUCLEOTIDE SEQUENCE [LARGE SCALE GENOMIC DNA]</scope>
    <source>
        <strain evidence="2">maculatus3</strain>
    </source>
</reference>
<dbReference type="VEuPathDB" id="VectorBase:AMAM012870"/>
<accession>A0A182ST46</accession>
<protein>
    <submittedName>
        <fullName evidence="1">Uncharacterized protein</fullName>
    </submittedName>
</protein>
<proteinExistence type="predicted"/>
<sequence length="131" mass="15063">MVLYIHHGCQGTERNRNLQPDSIARKHHPEDLTGKPALSDWSCCTNRNKANRSIIGQRKASSYATCLWREKRPQTTVKGVASRNNLLMQVKFINSFLHRFLSWDVVDCHVDLEEELHTITLQALEGEEGKH</sequence>
<evidence type="ECO:0000313" key="1">
    <source>
        <dbReference type="EnsemblMetazoa" id="AMAM012870-PA"/>
    </source>
</evidence>
<reference evidence="1" key="2">
    <citation type="submission" date="2020-05" db="UniProtKB">
        <authorList>
            <consortium name="EnsemblMetazoa"/>
        </authorList>
    </citation>
    <scope>IDENTIFICATION</scope>
    <source>
        <strain evidence="1">maculatus3</strain>
    </source>
</reference>
<keyword evidence="2" id="KW-1185">Reference proteome</keyword>
<evidence type="ECO:0000313" key="2">
    <source>
        <dbReference type="Proteomes" id="UP000075901"/>
    </source>
</evidence>
<dbReference type="AlphaFoldDB" id="A0A182ST46"/>